<gene>
    <name evidence="5" type="ORF">TRFO_02991</name>
</gene>
<protein>
    <recommendedName>
        <fullName evidence="7">Pirin N-terminal domain-containing protein</fullName>
    </recommendedName>
</protein>
<dbReference type="PANTHER" id="PTHR43212:SF3">
    <property type="entry name" value="QUERCETIN 2,3-DIOXYGENASE"/>
    <property type="match status" value="1"/>
</dbReference>
<dbReference type="Proteomes" id="UP000179807">
    <property type="component" value="Unassembled WGS sequence"/>
</dbReference>
<evidence type="ECO:0008006" key="7">
    <source>
        <dbReference type="Google" id="ProtNLM"/>
    </source>
</evidence>
<dbReference type="Gene3D" id="2.60.120.10">
    <property type="entry name" value="Jelly Rolls"/>
    <property type="match status" value="2"/>
</dbReference>
<reference evidence="5" key="1">
    <citation type="submission" date="2016-10" db="EMBL/GenBank/DDBJ databases">
        <authorList>
            <person name="Benchimol M."/>
            <person name="Almeida L.G."/>
            <person name="Vasconcelos A.T."/>
            <person name="Perreira-Neves A."/>
            <person name="Rosa I.A."/>
            <person name="Tasca T."/>
            <person name="Bogo M.R."/>
            <person name="de Souza W."/>
        </authorList>
    </citation>
    <scope>NUCLEOTIDE SEQUENCE [LARGE SCALE GENOMIC DNA]</scope>
    <source>
        <strain evidence="5">K</strain>
    </source>
</reference>
<dbReference type="Pfam" id="PF02678">
    <property type="entry name" value="Pirin"/>
    <property type="match status" value="1"/>
</dbReference>
<accession>A0A1J4KYE7</accession>
<keyword evidence="6" id="KW-1185">Reference proteome</keyword>
<evidence type="ECO:0000256" key="1">
    <source>
        <dbReference type="ARBA" id="ARBA00008416"/>
    </source>
</evidence>
<dbReference type="AlphaFoldDB" id="A0A1J4KYE7"/>
<evidence type="ECO:0000256" key="2">
    <source>
        <dbReference type="RuleBase" id="RU003457"/>
    </source>
</evidence>
<dbReference type="InterPro" id="IPR012093">
    <property type="entry name" value="Pirin"/>
</dbReference>
<dbReference type="PANTHER" id="PTHR43212">
    <property type="entry name" value="QUERCETIN 2,3-DIOXYGENASE"/>
    <property type="match status" value="1"/>
</dbReference>
<dbReference type="InterPro" id="IPR014710">
    <property type="entry name" value="RmlC-like_jellyroll"/>
</dbReference>
<evidence type="ECO:0000313" key="5">
    <source>
        <dbReference type="EMBL" id="OHT14732.1"/>
    </source>
</evidence>
<organism evidence="5 6">
    <name type="scientific">Tritrichomonas foetus</name>
    <dbReference type="NCBI Taxonomy" id="1144522"/>
    <lineage>
        <taxon>Eukaryota</taxon>
        <taxon>Metamonada</taxon>
        <taxon>Parabasalia</taxon>
        <taxon>Tritrichomonadida</taxon>
        <taxon>Tritrichomonadidae</taxon>
        <taxon>Tritrichomonas</taxon>
    </lineage>
</organism>
<evidence type="ECO:0000259" key="4">
    <source>
        <dbReference type="Pfam" id="PF17954"/>
    </source>
</evidence>
<name>A0A1J4KYE7_9EUKA</name>
<proteinExistence type="inferred from homology"/>
<dbReference type="SUPFAM" id="SSF51182">
    <property type="entry name" value="RmlC-like cupins"/>
    <property type="match status" value="1"/>
</dbReference>
<dbReference type="RefSeq" id="XP_068367868.1">
    <property type="nucleotide sequence ID" value="XM_068491030.1"/>
</dbReference>
<sequence length="143" mass="16190">MSAGTGITHSEMNNNNKEECKFLQIWVQPNQQNLTPDYHDYNISDLLQKNQLNLIVSPDDEVPATLHQDAWFSIGDFDTNVDLSYQLHKPGYGAYIFILDGKAQVVDEKLNRRDGMGISGLSHIDIKTEAESRILLIEVPMTK</sequence>
<evidence type="ECO:0000259" key="3">
    <source>
        <dbReference type="Pfam" id="PF02678"/>
    </source>
</evidence>
<evidence type="ECO:0000313" key="6">
    <source>
        <dbReference type="Proteomes" id="UP000179807"/>
    </source>
</evidence>
<comment type="caution">
    <text evidence="5">The sequence shown here is derived from an EMBL/GenBank/DDBJ whole genome shotgun (WGS) entry which is preliminary data.</text>
</comment>
<comment type="similarity">
    <text evidence="1 2">Belongs to the pirin family.</text>
</comment>
<dbReference type="OrthoDB" id="198735at2759"/>
<dbReference type="GeneID" id="94825734"/>
<dbReference type="EMBL" id="MLAK01000325">
    <property type="protein sequence ID" value="OHT14732.1"/>
    <property type="molecule type" value="Genomic_DNA"/>
</dbReference>
<dbReference type="InterPro" id="IPR041602">
    <property type="entry name" value="Quercetinase_C"/>
</dbReference>
<dbReference type="VEuPathDB" id="TrichDB:TRFO_02991"/>
<feature type="domain" description="Pirin N-terminal" evidence="3">
    <location>
        <begin position="1"/>
        <end position="27"/>
    </location>
</feature>
<dbReference type="InterPro" id="IPR003829">
    <property type="entry name" value="Pirin_N_dom"/>
</dbReference>
<dbReference type="InterPro" id="IPR011051">
    <property type="entry name" value="RmlC_Cupin_sf"/>
</dbReference>
<feature type="domain" description="Quercetin 2,3-dioxygenase C-terminal cupin" evidence="4">
    <location>
        <begin position="54"/>
        <end position="139"/>
    </location>
</feature>
<dbReference type="Pfam" id="PF17954">
    <property type="entry name" value="Pirin_C_2"/>
    <property type="match status" value="1"/>
</dbReference>